<feature type="region of interest" description="Disordered" evidence="1">
    <location>
        <begin position="306"/>
        <end position="330"/>
    </location>
</feature>
<feature type="domain" description="Glycosyltransferase 2-like" evidence="2">
    <location>
        <begin position="5"/>
        <end position="168"/>
    </location>
</feature>
<dbReference type="SUPFAM" id="SSF53448">
    <property type="entry name" value="Nucleotide-diphospho-sugar transferases"/>
    <property type="match status" value="1"/>
</dbReference>
<dbReference type="InterPro" id="IPR050834">
    <property type="entry name" value="Glycosyltransf_2"/>
</dbReference>
<protein>
    <recommendedName>
        <fullName evidence="2">Glycosyltransferase 2-like domain-containing protein</fullName>
    </recommendedName>
</protein>
<evidence type="ECO:0000256" key="1">
    <source>
        <dbReference type="SAM" id="MobiDB-lite"/>
    </source>
</evidence>
<dbReference type="PANTHER" id="PTHR43685:SF2">
    <property type="entry name" value="GLYCOSYLTRANSFERASE 2-LIKE DOMAIN-CONTAINING PROTEIN"/>
    <property type="match status" value="1"/>
</dbReference>
<evidence type="ECO:0000313" key="3">
    <source>
        <dbReference type="EMBL" id="GHO92154.1"/>
    </source>
</evidence>
<dbReference type="EMBL" id="BNJK01000001">
    <property type="protein sequence ID" value="GHO92154.1"/>
    <property type="molecule type" value="Genomic_DNA"/>
</dbReference>
<dbReference type="Proteomes" id="UP000597444">
    <property type="component" value="Unassembled WGS sequence"/>
</dbReference>
<evidence type="ECO:0000259" key="2">
    <source>
        <dbReference type="Pfam" id="PF00535"/>
    </source>
</evidence>
<dbReference type="Gene3D" id="3.90.550.10">
    <property type="entry name" value="Spore Coat Polysaccharide Biosynthesis Protein SpsA, Chain A"/>
    <property type="match status" value="1"/>
</dbReference>
<dbReference type="CDD" id="cd00761">
    <property type="entry name" value="Glyco_tranf_GTA_type"/>
    <property type="match status" value="1"/>
</dbReference>
<organism evidence="3 4">
    <name type="scientific">Reticulibacter mediterranei</name>
    <dbReference type="NCBI Taxonomy" id="2778369"/>
    <lineage>
        <taxon>Bacteria</taxon>
        <taxon>Bacillati</taxon>
        <taxon>Chloroflexota</taxon>
        <taxon>Ktedonobacteria</taxon>
        <taxon>Ktedonobacterales</taxon>
        <taxon>Reticulibacteraceae</taxon>
        <taxon>Reticulibacter</taxon>
    </lineage>
</organism>
<keyword evidence="4" id="KW-1185">Reference proteome</keyword>
<proteinExistence type="predicted"/>
<dbReference type="PANTHER" id="PTHR43685">
    <property type="entry name" value="GLYCOSYLTRANSFERASE"/>
    <property type="match status" value="1"/>
</dbReference>
<dbReference type="InterPro" id="IPR029044">
    <property type="entry name" value="Nucleotide-diphossugar_trans"/>
</dbReference>
<name>A0A8J3MYK6_9CHLR</name>
<gene>
    <name evidence="3" type="ORF">KSF_022020</name>
</gene>
<sequence length="330" mass="36347">MLIAVIICAYTEERWDDLVAAVASLRRQTLLPSEIIIVIDHNKQLFERARAQFADATVVENKAARGLSGARNTGLEIARGDLIAFLDDDAEAAPDWLERLCDCSTDPKVLGVGGTVVPRWLGKRPNWFPSEFYWVVGCTYQHIPDQPIVVRNPYGGCTCIKQEVFQTIGGFREGIGRIGTVPMGGEETELSIRATQHWPEKVFLYEPRALIYHRIPAQRARWHYFLSRCYAEGISKATITKFVGAKDSLSSERAYTTQMLPRGVCKGITDALLRRDPSGFLRAGAIIAGLVTTTAGYVKGSLKRQPLPTASPAANQDKPSLGVGKGNVSR</sequence>
<comment type="caution">
    <text evidence="3">The sequence shown here is derived from an EMBL/GenBank/DDBJ whole genome shotgun (WGS) entry which is preliminary data.</text>
</comment>
<dbReference type="Pfam" id="PF00535">
    <property type="entry name" value="Glycos_transf_2"/>
    <property type="match status" value="1"/>
</dbReference>
<dbReference type="AlphaFoldDB" id="A0A8J3MYK6"/>
<evidence type="ECO:0000313" key="4">
    <source>
        <dbReference type="Proteomes" id="UP000597444"/>
    </source>
</evidence>
<dbReference type="InterPro" id="IPR001173">
    <property type="entry name" value="Glyco_trans_2-like"/>
</dbReference>
<accession>A0A8J3MYK6</accession>
<reference evidence="3" key="1">
    <citation type="submission" date="2020-10" db="EMBL/GenBank/DDBJ databases">
        <title>Taxonomic study of unclassified bacteria belonging to the class Ktedonobacteria.</title>
        <authorList>
            <person name="Yabe S."/>
            <person name="Wang C.M."/>
            <person name="Zheng Y."/>
            <person name="Sakai Y."/>
            <person name="Cavaletti L."/>
            <person name="Monciardini P."/>
            <person name="Donadio S."/>
        </authorList>
    </citation>
    <scope>NUCLEOTIDE SEQUENCE</scope>
    <source>
        <strain evidence="3">ID150040</strain>
    </source>
</reference>